<keyword evidence="1" id="KW-1133">Transmembrane helix</keyword>
<dbReference type="Proteomes" id="UP001301958">
    <property type="component" value="Unassembled WGS sequence"/>
</dbReference>
<reference evidence="2" key="1">
    <citation type="journal article" date="2023" name="Mol. Phylogenet. Evol.">
        <title>Genome-scale phylogeny and comparative genomics of the fungal order Sordariales.</title>
        <authorList>
            <person name="Hensen N."/>
            <person name="Bonometti L."/>
            <person name="Westerberg I."/>
            <person name="Brannstrom I.O."/>
            <person name="Guillou S."/>
            <person name="Cros-Aarteil S."/>
            <person name="Calhoun S."/>
            <person name="Haridas S."/>
            <person name="Kuo A."/>
            <person name="Mondo S."/>
            <person name="Pangilinan J."/>
            <person name="Riley R."/>
            <person name="LaButti K."/>
            <person name="Andreopoulos B."/>
            <person name="Lipzen A."/>
            <person name="Chen C."/>
            <person name="Yan M."/>
            <person name="Daum C."/>
            <person name="Ng V."/>
            <person name="Clum A."/>
            <person name="Steindorff A."/>
            <person name="Ohm R.A."/>
            <person name="Martin F."/>
            <person name="Silar P."/>
            <person name="Natvig D.O."/>
            <person name="Lalanne C."/>
            <person name="Gautier V."/>
            <person name="Ament-Velasquez S.L."/>
            <person name="Kruys A."/>
            <person name="Hutchinson M.I."/>
            <person name="Powell A.J."/>
            <person name="Barry K."/>
            <person name="Miller A.N."/>
            <person name="Grigoriev I.V."/>
            <person name="Debuchy R."/>
            <person name="Gladieux P."/>
            <person name="Hiltunen Thoren M."/>
            <person name="Johannesson H."/>
        </authorList>
    </citation>
    <scope>NUCLEOTIDE SEQUENCE</scope>
    <source>
        <strain evidence="2">CBS 990.96</strain>
    </source>
</reference>
<proteinExistence type="predicted"/>
<gene>
    <name evidence="2" type="ORF">QBC38DRAFT_474541</name>
</gene>
<dbReference type="EMBL" id="MU865316">
    <property type="protein sequence ID" value="KAK4228697.1"/>
    <property type="molecule type" value="Genomic_DNA"/>
</dbReference>
<reference evidence="2" key="2">
    <citation type="submission" date="2023-05" db="EMBL/GenBank/DDBJ databases">
        <authorList>
            <consortium name="Lawrence Berkeley National Laboratory"/>
            <person name="Steindorff A."/>
            <person name="Hensen N."/>
            <person name="Bonometti L."/>
            <person name="Westerberg I."/>
            <person name="Brannstrom I.O."/>
            <person name="Guillou S."/>
            <person name="Cros-Aarteil S."/>
            <person name="Calhoun S."/>
            <person name="Haridas S."/>
            <person name="Kuo A."/>
            <person name="Mondo S."/>
            <person name="Pangilinan J."/>
            <person name="Riley R."/>
            <person name="Labutti K."/>
            <person name="Andreopoulos B."/>
            <person name="Lipzen A."/>
            <person name="Chen C."/>
            <person name="Yanf M."/>
            <person name="Daum C."/>
            <person name="Ng V."/>
            <person name="Clum A."/>
            <person name="Ohm R."/>
            <person name="Martin F."/>
            <person name="Silar P."/>
            <person name="Natvig D."/>
            <person name="Lalanne C."/>
            <person name="Gautier V."/>
            <person name="Ament-Velasquez S.L."/>
            <person name="Kruys A."/>
            <person name="Hutchinson M.I."/>
            <person name="Powell A.J."/>
            <person name="Barry K."/>
            <person name="Miller A.N."/>
            <person name="Grigoriev I.V."/>
            <person name="Debuchy R."/>
            <person name="Gladieux P."/>
            <person name="Thoren M.H."/>
            <person name="Johannesson H."/>
        </authorList>
    </citation>
    <scope>NUCLEOTIDE SEQUENCE</scope>
    <source>
        <strain evidence="2">CBS 990.96</strain>
    </source>
</reference>
<keyword evidence="3" id="KW-1185">Reference proteome</keyword>
<organism evidence="2 3">
    <name type="scientific">Podospora fimiseda</name>
    <dbReference type="NCBI Taxonomy" id="252190"/>
    <lineage>
        <taxon>Eukaryota</taxon>
        <taxon>Fungi</taxon>
        <taxon>Dikarya</taxon>
        <taxon>Ascomycota</taxon>
        <taxon>Pezizomycotina</taxon>
        <taxon>Sordariomycetes</taxon>
        <taxon>Sordariomycetidae</taxon>
        <taxon>Sordariales</taxon>
        <taxon>Podosporaceae</taxon>
        <taxon>Podospora</taxon>
    </lineage>
</organism>
<dbReference type="AlphaFoldDB" id="A0AAN7BSP2"/>
<sequence>MYLPMAVGAILVTVIVGPGMNWNYRRHAKKLGIIVDKTKKMNLTNFPIEKVRLQIALPLLLLSVAVVLCRGWITAITQISKKYVH</sequence>
<protein>
    <submittedName>
        <fullName evidence="2">Uncharacterized protein</fullName>
    </submittedName>
</protein>
<evidence type="ECO:0000313" key="2">
    <source>
        <dbReference type="EMBL" id="KAK4228697.1"/>
    </source>
</evidence>
<name>A0AAN7BSP2_9PEZI</name>
<feature type="transmembrane region" description="Helical" evidence="1">
    <location>
        <begin position="6"/>
        <end position="24"/>
    </location>
</feature>
<evidence type="ECO:0000256" key="1">
    <source>
        <dbReference type="SAM" id="Phobius"/>
    </source>
</evidence>
<comment type="caution">
    <text evidence="2">The sequence shown here is derived from an EMBL/GenBank/DDBJ whole genome shotgun (WGS) entry which is preliminary data.</text>
</comment>
<evidence type="ECO:0000313" key="3">
    <source>
        <dbReference type="Proteomes" id="UP001301958"/>
    </source>
</evidence>
<keyword evidence="1" id="KW-0812">Transmembrane</keyword>
<keyword evidence="1" id="KW-0472">Membrane</keyword>
<accession>A0AAN7BSP2</accession>
<feature type="transmembrane region" description="Helical" evidence="1">
    <location>
        <begin position="55"/>
        <end position="73"/>
    </location>
</feature>